<dbReference type="OrthoDB" id="2972109at2"/>
<sequence length="110" mass="11877">MAIAPCPIYGNHKMLSRGDCSVVDADTGQEIDSLVGWYQCDCGERFICGGWPHFGGAITDYCTEGAIKGYGNISSLYLFEVDSNLIYYTDSSTLPGYQFCTSDGNCRAAG</sequence>
<dbReference type="RefSeq" id="WP_068723693.1">
    <property type="nucleotide sequence ID" value="NZ_LSKU01000001.1"/>
</dbReference>
<dbReference type="EMBL" id="LSKU01000001">
    <property type="protein sequence ID" value="KXG43322.1"/>
    <property type="molecule type" value="Genomic_DNA"/>
</dbReference>
<comment type="caution">
    <text evidence="1">The sequence shown here is derived from an EMBL/GenBank/DDBJ whole genome shotgun (WGS) entry which is preliminary data.</text>
</comment>
<proteinExistence type="predicted"/>
<evidence type="ECO:0000313" key="1">
    <source>
        <dbReference type="EMBL" id="KXG43322.1"/>
    </source>
</evidence>
<dbReference type="Proteomes" id="UP000070352">
    <property type="component" value="Unassembled WGS sequence"/>
</dbReference>
<reference evidence="1 2" key="1">
    <citation type="submission" date="2016-02" db="EMBL/GenBank/DDBJ databases">
        <title>Draft Genome for Tepidibacillus decaturensis nov. sp. Strain Z9, an Anaerobic, Moderately Thermophilic and Heterotrophic Bacterium from Deep Subsurface of the Illinois Basin, USA.</title>
        <authorList>
            <person name="Dong Y."/>
            <person name="Chang J.Y."/>
            <person name="Sanford R."/>
            <person name="Fouke B.W."/>
        </authorList>
    </citation>
    <scope>NUCLEOTIDE SEQUENCE [LARGE SCALE GENOMIC DNA]</scope>
    <source>
        <strain evidence="1 2">Z9</strain>
    </source>
</reference>
<gene>
    <name evidence="1" type="ORF">U473_04305</name>
</gene>
<protein>
    <submittedName>
        <fullName evidence="1">Uncharacterized protein</fullName>
    </submittedName>
</protein>
<evidence type="ECO:0000313" key="2">
    <source>
        <dbReference type="Proteomes" id="UP000070352"/>
    </source>
</evidence>
<accession>A0A135L2X1</accession>
<keyword evidence="2" id="KW-1185">Reference proteome</keyword>
<organism evidence="1 2">
    <name type="scientific">Tepidibacillus decaturensis</name>
    <dbReference type="NCBI Taxonomy" id="1413211"/>
    <lineage>
        <taxon>Bacteria</taxon>
        <taxon>Bacillati</taxon>
        <taxon>Bacillota</taxon>
        <taxon>Bacilli</taxon>
        <taxon>Bacillales</taxon>
        <taxon>Bacillaceae</taxon>
        <taxon>Tepidibacillus</taxon>
    </lineage>
</organism>
<name>A0A135L2X1_9BACI</name>
<dbReference type="AlphaFoldDB" id="A0A135L2X1"/>